<proteinExistence type="predicted"/>
<reference evidence="11" key="3">
    <citation type="journal article" date="2012" name="PLoS Pathog.">
        <title>Comparative genomics of the apicomplexan parasites Toxoplasma gondii and Neospora caninum: Coccidia differing in host range and transmission strategy.</title>
        <authorList>
            <person name="Reid A.J."/>
            <person name="Vermont S.J."/>
            <person name="Cotton J.A."/>
            <person name="Harris D."/>
            <person name="Hill-Cawthorne G.A."/>
            <person name="Konen-Waisman S."/>
            <person name="Latham S.M."/>
            <person name="Mourier T."/>
            <person name="Norton R."/>
            <person name="Quail M.A."/>
            <person name="Sanders M."/>
            <person name="Shanmugam D."/>
            <person name="Sohal A."/>
            <person name="Wasmuth J.D."/>
            <person name="Brunk B."/>
            <person name="Grigg M.E."/>
            <person name="Howard J.C."/>
            <person name="Parkinson J."/>
            <person name="Roos D.S."/>
            <person name="Trees A.J."/>
            <person name="Berriman M."/>
            <person name="Pain A."/>
            <person name="Wastling J.M."/>
        </authorList>
    </citation>
    <scope>NUCLEOTIDE SEQUENCE [LARGE SCALE GENOMIC DNA]</scope>
    <source>
        <strain evidence="11">Liverpool</strain>
    </source>
</reference>
<dbReference type="EMBL" id="FR823390">
    <property type="protein sequence ID" value="CBZ53516.1"/>
    <property type="molecule type" value="Genomic_DNA"/>
</dbReference>
<dbReference type="SMART" id="SM00360">
    <property type="entry name" value="RRM"/>
    <property type="match status" value="1"/>
</dbReference>
<dbReference type="OMA" id="WAFITGN"/>
<evidence type="ECO:0000313" key="10">
    <source>
        <dbReference type="EMBL" id="CEL67504.1"/>
    </source>
</evidence>
<comment type="subcellular location">
    <subcellularLocation>
        <location evidence="2">Cytoplasm</location>
    </subcellularLocation>
    <subcellularLocation>
        <location evidence="1">Nucleus</location>
    </subcellularLocation>
</comment>
<evidence type="ECO:0000313" key="9">
    <source>
        <dbReference type="EMBL" id="CBZ53516.1"/>
    </source>
</evidence>
<dbReference type="InterPro" id="IPR012677">
    <property type="entry name" value="Nucleotide-bd_a/b_plait_sf"/>
</dbReference>
<dbReference type="GO" id="GO:0003729">
    <property type="term" value="F:mRNA binding"/>
    <property type="evidence" value="ECO:0007669"/>
    <property type="project" value="InterPro"/>
</dbReference>
<dbReference type="PRINTS" id="PR01738">
    <property type="entry name" value="RNABINDINGM8"/>
</dbReference>
<evidence type="ECO:0000256" key="4">
    <source>
        <dbReference type="ARBA" id="ARBA00022884"/>
    </source>
</evidence>
<feature type="compositionally biased region" description="Basic and acidic residues" evidence="7">
    <location>
        <begin position="45"/>
        <end position="65"/>
    </location>
</feature>
<gene>
    <name evidence="10" type="ORF">BN1204_033040</name>
    <name evidence="9" type="ORF">NCLIV_033040</name>
</gene>
<dbReference type="GO" id="GO:0005634">
    <property type="term" value="C:nucleus"/>
    <property type="evidence" value="ECO:0007669"/>
    <property type="project" value="UniProtKB-SubCell"/>
</dbReference>
<organism evidence="9 11">
    <name type="scientific">Neospora caninum (strain Liverpool)</name>
    <dbReference type="NCBI Taxonomy" id="572307"/>
    <lineage>
        <taxon>Eukaryota</taxon>
        <taxon>Sar</taxon>
        <taxon>Alveolata</taxon>
        <taxon>Apicomplexa</taxon>
        <taxon>Conoidasida</taxon>
        <taxon>Coccidia</taxon>
        <taxon>Eucoccidiorida</taxon>
        <taxon>Eimeriorina</taxon>
        <taxon>Sarcocystidae</taxon>
        <taxon>Neospora</taxon>
    </lineage>
</organism>
<evidence type="ECO:0000259" key="8">
    <source>
        <dbReference type="PROSITE" id="PS50102"/>
    </source>
</evidence>
<dbReference type="Pfam" id="PF00076">
    <property type="entry name" value="RRM_1"/>
    <property type="match status" value="1"/>
</dbReference>
<dbReference type="CDD" id="cd12324">
    <property type="entry name" value="RRM_RBM8"/>
    <property type="match status" value="1"/>
</dbReference>
<dbReference type="InterPro" id="IPR008111">
    <property type="entry name" value="RNA-bd_8"/>
</dbReference>
<protein>
    <submittedName>
        <fullName evidence="9">Rbm28 protein, related</fullName>
    </submittedName>
</protein>
<dbReference type="InterPro" id="IPR035979">
    <property type="entry name" value="RBD_domain_sf"/>
</dbReference>
<accession>F0VIF5</accession>
<dbReference type="InterPro" id="IPR033744">
    <property type="entry name" value="RRM_RBM8"/>
</dbReference>
<dbReference type="PROSITE" id="PS50102">
    <property type="entry name" value="RRM"/>
    <property type="match status" value="1"/>
</dbReference>
<keyword evidence="5" id="KW-0539">Nucleus</keyword>
<keyword evidence="11" id="KW-1185">Reference proteome</keyword>
<evidence type="ECO:0000256" key="3">
    <source>
        <dbReference type="ARBA" id="ARBA00022490"/>
    </source>
</evidence>
<dbReference type="GeneID" id="13442769"/>
<dbReference type="RefSeq" id="XP_003883548.1">
    <property type="nucleotide sequence ID" value="XM_003883499.1"/>
</dbReference>
<dbReference type="InParanoid" id="F0VIF5"/>
<feature type="region of interest" description="Disordered" evidence="7">
    <location>
        <begin position="1"/>
        <end position="69"/>
    </location>
</feature>
<dbReference type="SUPFAM" id="SSF54928">
    <property type="entry name" value="RNA-binding domain, RBD"/>
    <property type="match status" value="1"/>
</dbReference>
<evidence type="ECO:0000256" key="5">
    <source>
        <dbReference type="ARBA" id="ARBA00023242"/>
    </source>
</evidence>
<dbReference type="GO" id="GO:0006396">
    <property type="term" value="P:RNA processing"/>
    <property type="evidence" value="ECO:0007669"/>
    <property type="project" value="InterPro"/>
</dbReference>
<evidence type="ECO:0000256" key="1">
    <source>
        <dbReference type="ARBA" id="ARBA00004123"/>
    </source>
</evidence>
<sequence length="163" mass="18353">MADVDMTVDRRSPSVSKSRKQKGRGLKEGGRESDGRYSGQGGVFERLEEKNGTSGANRKDAERSKGAAPARSVEGWIIVVRNLHEEAQEEDLHENFESFGQIKNLHLNLDRRTGFVKGYAFIEYDSFEEAEAAVKGMDNQQLLGQTVYVDWAFSKPPSDKKRR</sequence>
<dbReference type="Proteomes" id="UP000007494">
    <property type="component" value="Chromosome VIII"/>
</dbReference>
<reference evidence="9" key="2">
    <citation type="submission" date="2011-03" db="EMBL/GenBank/DDBJ databases">
        <title>Comparative genomics and transcriptomics of Neospora caninum and Toxoplasma gondii.</title>
        <authorList>
            <person name="Reid A.J."/>
            <person name="Sohal A."/>
            <person name="Harris D."/>
            <person name="Quail M."/>
            <person name="Sanders M."/>
            <person name="Berriman M."/>
            <person name="Wastling J.M."/>
            <person name="Pain A."/>
        </authorList>
    </citation>
    <scope>NUCLEOTIDE SEQUENCE</scope>
    <source>
        <strain evidence="9">Liverpool</strain>
    </source>
</reference>
<evidence type="ECO:0000256" key="6">
    <source>
        <dbReference type="PROSITE-ProRule" id="PRU00176"/>
    </source>
</evidence>
<dbReference type="Gene3D" id="3.30.70.330">
    <property type="match status" value="1"/>
</dbReference>
<evidence type="ECO:0000256" key="7">
    <source>
        <dbReference type="SAM" id="MobiDB-lite"/>
    </source>
</evidence>
<keyword evidence="4 6" id="KW-0694">RNA-binding</keyword>
<dbReference type="InterPro" id="IPR000504">
    <property type="entry name" value="RRM_dom"/>
</dbReference>
<keyword evidence="3" id="KW-0963">Cytoplasm</keyword>
<evidence type="ECO:0000256" key="2">
    <source>
        <dbReference type="ARBA" id="ARBA00004496"/>
    </source>
</evidence>
<reference evidence="10" key="4">
    <citation type="journal article" date="2015" name="PLoS ONE">
        <title>Comprehensive Evaluation of Toxoplasma gondii VEG and Neospora caninum LIV Genomes with Tachyzoite Stage Transcriptome and Proteome Defines Novel Transcript Features.</title>
        <authorList>
            <person name="Ramaprasad A."/>
            <person name="Mourier T."/>
            <person name="Naeem R."/>
            <person name="Malas T.B."/>
            <person name="Moussa E."/>
            <person name="Panigrahi A."/>
            <person name="Vermont S.J."/>
            <person name="Otto T.D."/>
            <person name="Wastling J."/>
            <person name="Pain A."/>
        </authorList>
    </citation>
    <scope>NUCLEOTIDE SEQUENCE</scope>
    <source>
        <strain evidence="10">Liverpool</strain>
    </source>
</reference>
<dbReference type="PANTHER" id="PTHR45894">
    <property type="entry name" value="RNA-BINDING PROTEIN 8A"/>
    <property type="match status" value="1"/>
</dbReference>
<evidence type="ECO:0000313" key="11">
    <source>
        <dbReference type="Proteomes" id="UP000007494"/>
    </source>
</evidence>
<feature type="domain" description="RRM" evidence="8">
    <location>
        <begin position="76"/>
        <end position="154"/>
    </location>
</feature>
<reference evidence="9" key="1">
    <citation type="submission" date="2011-02" db="EMBL/GenBank/DDBJ databases">
        <authorList>
            <person name="Aslett M."/>
        </authorList>
    </citation>
    <scope>NUCLEOTIDE SEQUENCE</scope>
    <source>
        <strain evidence="9">Liverpool</strain>
    </source>
</reference>
<dbReference type="VEuPathDB" id="ToxoDB:NCLIV_033040"/>
<feature type="compositionally biased region" description="Basic and acidic residues" evidence="7">
    <location>
        <begin position="25"/>
        <end position="35"/>
    </location>
</feature>
<name>F0VIF5_NEOCL</name>
<dbReference type="AlphaFoldDB" id="F0VIF5"/>
<dbReference type="GO" id="GO:0005737">
    <property type="term" value="C:cytoplasm"/>
    <property type="evidence" value="ECO:0007669"/>
    <property type="project" value="UniProtKB-SubCell"/>
</dbReference>
<dbReference type="OrthoDB" id="15688at2759"/>
<dbReference type="EMBL" id="LN714483">
    <property type="protein sequence ID" value="CEL67504.1"/>
    <property type="molecule type" value="Genomic_DNA"/>
</dbReference>
<dbReference type="eggNOG" id="KOG0130">
    <property type="taxonomic scope" value="Eukaryota"/>
</dbReference>
<dbReference type="FunCoup" id="F0VIF5">
    <property type="interactions" value="447"/>
</dbReference>